<feature type="transmembrane region" description="Helical" evidence="9">
    <location>
        <begin position="40"/>
        <end position="56"/>
    </location>
</feature>
<dbReference type="InterPro" id="IPR025828">
    <property type="entry name" value="Put_sensor_dom"/>
</dbReference>
<dbReference type="Proteomes" id="UP000534286">
    <property type="component" value="Unassembled WGS sequence"/>
</dbReference>
<protein>
    <recommendedName>
        <fullName evidence="2">histidine kinase</fullName>
        <ecNumber evidence="2">2.7.13.3</ecNumber>
    </recommendedName>
</protein>
<dbReference type="PANTHER" id="PTHR24421:SF10">
    <property type="entry name" value="NITRATE_NITRITE SENSOR PROTEIN NARQ"/>
    <property type="match status" value="1"/>
</dbReference>
<dbReference type="InterPro" id="IPR003594">
    <property type="entry name" value="HATPase_dom"/>
</dbReference>
<dbReference type="EMBL" id="JACHJU010000001">
    <property type="protein sequence ID" value="MBB4938491.1"/>
    <property type="molecule type" value="Genomic_DNA"/>
</dbReference>
<dbReference type="GO" id="GO:0046983">
    <property type="term" value="F:protein dimerization activity"/>
    <property type="evidence" value="ECO:0007669"/>
    <property type="project" value="InterPro"/>
</dbReference>
<comment type="catalytic activity">
    <reaction evidence="1">
        <text>ATP + protein L-histidine = ADP + protein N-phospho-L-histidine.</text>
        <dbReference type="EC" id="2.7.13.3"/>
    </reaction>
</comment>
<sequence length="415" mass="43534">MRQKIARVAREQGQLLAGAAIGLAAPFLLLLMLISVPASLAGGLGILLFVTVAWLTRRLADLQRRRATTVLGGPVTSPYSPLPTGILARTRALLGDPATWRDLTWLPCQFAMGVICVTLGLGLWLAAVQCMFAPLLRVLLPARTTFDPVVLEITGRSGPLTWLLVPVGVGLVLLAYRLPRHLVTGQARLASALLGPTSTARLTARVDRLTATRAAAVDASAVELRRVERDLHDGAQVRLVAATMNLGIAEDVIDADPASAKALMAEAKAGVGVALTELRDLVRGIHPPVLADRGLAGAVQALALTSGIPIELDLRLDRRLAAPVESAAYFVIAESLANAIRHSGAHRIQVAVAVAGDGDALRITVHDDGRGGADPSRGTGLRGIQRRLSAFDGTLSITSPPDGPTVLDMELPCAS</sequence>
<dbReference type="CDD" id="cd16917">
    <property type="entry name" value="HATPase_UhpB-NarQ-NarX-like"/>
    <property type="match status" value="1"/>
</dbReference>
<dbReference type="RefSeq" id="WP_184754658.1">
    <property type="nucleotide sequence ID" value="NZ_BAABEK010000048.1"/>
</dbReference>
<keyword evidence="7" id="KW-0067">ATP-binding</keyword>
<reference evidence="11 12" key="1">
    <citation type="submission" date="2020-08" db="EMBL/GenBank/DDBJ databases">
        <title>Sequencing the genomes of 1000 actinobacteria strains.</title>
        <authorList>
            <person name="Klenk H.-P."/>
        </authorList>
    </citation>
    <scope>NUCLEOTIDE SEQUENCE [LARGE SCALE GENOMIC DNA]</scope>
    <source>
        <strain evidence="11 12">DSM 43023</strain>
    </source>
</reference>
<keyword evidence="9" id="KW-1133">Transmembrane helix</keyword>
<keyword evidence="5" id="KW-0547">Nucleotide-binding</keyword>
<keyword evidence="4" id="KW-0808">Transferase</keyword>
<evidence type="ECO:0000313" key="11">
    <source>
        <dbReference type="EMBL" id="MBB4938491.1"/>
    </source>
</evidence>
<gene>
    <name evidence="11" type="ORF">FHR32_002796</name>
</gene>
<dbReference type="GO" id="GO:0016020">
    <property type="term" value="C:membrane"/>
    <property type="evidence" value="ECO:0007669"/>
    <property type="project" value="InterPro"/>
</dbReference>
<evidence type="ECO:0000259" key="10">
    <source>
        <dbReference type="SMART" id="SM00387"/>
    </source>
</evidence>
<dbReference type="SMART" id="SM00387">
    <property type="entry name" value="HATPase_c"/>
    <property type="match status" value="1"/>
</dbReference>
<keyword evidence="9" id="KW-0472">Membrane</keyword>
<dbReference type="Pfam" id="PF13796">
    <property type="entry name" value="Sensor"/>
    <property type="match status" value="1"/>
</dbReference>
<evidence type="ECO:0000256" key="5">
    <source>
        <dbReference type="ARBA" id="ARBA00022741"/>
    </source>
</evidence>
<keyword evidence="12" id="KW-1185">Reference proteome</keyword>
<evidence type="ECO:0000313" key="12">
    <source>
        <dbReference type="Proteomes" id="UP000534286"/>
    </source>
</evidence>
<organism evidence="11 12">
    <name type="scientific">Streptosporangium album</name>
    <dbReference type="NCBI Taxonomy" id="47479"/>
    <lineage>
        <taxon>Bacteria</taxon>
        <taxon>Bacillati</taxon>
        <taxon>Actinomycetota</taxon>
        <taxon>Actinomycetes</taxon>
        <taxon>Streptosporangiales</taxon>
        <taxon>Streptosporangiaceae</taxon>
        <taxon>Streptosporangium</taxon>
    </lineage>
</organism>
<evidence type="ECO:0000256" key="7">
    <source>
        <dbReference type="ARBA" id="ARBA00022840"/>
    </source>
</evidence>
<keyword evidence="6 11" id="KW-0418">Kinase</keyword>
<name>A0A7W7W949_9ACTN</name>
<dbReference type="PANTHER" id="PTHR24421">
    <property type="entry name" value="NITRATE/NITRITE SENSOR PROTEIN NARX-RELATED"/>
    <property type="match status" value="1"/>
</dbReference>
<accession>A0A7W7W949</accession>
<evidence type="ECO:0000256" key="8">
    <source>
        <dbReference type="ARBA" id="ARBA00023012"/>
    </source>
</evidence>
<keyword evidence="8" id="KW-0902">Two-component regulatory system</keyword>
<dbReference type="InterPro" id="IPR050482">
    <property type="entry name" value="Sensor_HK_TwoCompSys"/>
</dbReference>
<evidence type="ECO:0000256" key="3">
    <source>
        <dbReference type="ARBA" id="ARBA00022553"/>
    </source>
</evidence>
<evidence type="ECO:0000256" key="6">
    <source>
        <dbReference type="ARBA" id="ARBA00022777"/>
    </source>
</evidence>
<feature type="transmembrane region" description="Helical" evidence="9">
    <location>
        <begin position="110"/>
        <end position="140"/>
    </location>
</feature>
<feature type="transmembrane region" description="Helical" evidence="9">
    <location>
        <begin position="160"/>
        <end position="178"/>
    </location>
</feature>
<keyword evidence="3" id="KW-0597">Phosphoprotein</keyword>
<dbReference type="AlphaFoldDB" id="A0A7W7W949"/>
<evidence type="ECO:0000256" key="1">
    <source>
        <dbReference type="ARBA" id="ARBA00000085"/>
    </source>
</evidence>
<dbReference type="GO" id="GO:0005524">
    <property type="term" value="F:ATP binding"/>
    <property type="evidence" value="ECO:0007669"/>
    <property type="project" value="UniProtKB-KW"/>
</dbReference>
<feature type="domain" description="Histidine kinase/HSP90-like ATPase" evidence="10">
    <location>
        <begin position="323"/>
        <end position="415"/>
    </location>
</feature>
<dbReference type="Gene3D" id="3.30.565.10">
    <property type="entry name" value="Histidine kinase-like ATPase, C-terminal domain"/>
    <property type="match status" value="1"/>
</dbReference>
<evidence type="ECO:0000256" key="4">
    <source>
        <dbReference type="ARBA" id="ARBA00022679"/>
    </source>
</evidence>
<dbReference type="Pfam" id="PF02518">
    <property type="entry name" value="HATPase_c"/>
    <property type="match status" value="1"/>
</dbReference>
<dbReference type="GO" id="GO:0000155">
    <property type="term" value="F:phosphorelay sensor kinase activity"/>
    <property type="evidence" value="ECO:0007669"/>
    <property type="project" value="InterPro"/>
</dbReference>
<dbReference type="SUPFAM" id="SSF55874">
    <property type="entry name" value="ATPase domain of HSP90 chaperone/DNA topoisomerase II/histidine kinase"/>
    <property type="match status" value="1"/>
</dbReference>
<dbReference type="Pfam" id="PF07730">
    <property type="entry name" value="HisKA_3"/>
    <property type="match status" value="1"/>
</dbReference>
<evidence type="ECO:0000256" key="9">
    <source>
        <dbReference type="SAM" id="Phobius"/>
    </source>
</evidence>
<proteinExistence type="predicted"/>
<comment type="caution">
    <text evidence="11">The sequence shown here is derived from an EMBL/GenBank/DDBJ whole genome shotgun (WGS) entry which is preliminary data.</text>
</comment>
<dbReference type="EC" id="2.7.13.3" evidence="2"/>
<evidence type="ECO:0000256" key="2">
    <source>
        <dbReference type="ARBA" id="ARBA00012438"/>
    </source>
</evidence>
<dbReference type="InterPro" id="IPR011712">
    <property type="entry name" value="Sig_transdc_His_kin_sub3_dim/P"/>
</dbReference>
<feature type="transmembrane region" description="Helical" evidence="9">
    <location>
        <begin position="12"/>
        <end position="34"/>
    </location>
</feature>
<dbReference type="InterPro" id="IPR036890">
    <property type="entry name" value="HATPase_C_sf"/>
</dbReference>
<dbReference type="Gene3D" id="1.20.5.1930">
    <property type="match status" value="1"/>
</dbReference>
<keyword evidence="9" id="KW-0812">Transmembrane</keyword>